<evidence type="ECO:0000259" key="8">
    <source>
        <dbReference type="PROSITE" id="PS50880"/>
    </source>
</evidence>
<keyword evidence="2 7" id="KW-0227">DNA damage</keyword>
<proteinExistence type="inferred from homology"/>
<organism evidence="9 10">
    <name type="scientific">Candidatus Vogelbacteria bacterium CG10_big_fil_rev_8_21_14_0_10_45_14</name>
    <dbReference type="NCBI Taxonomy" id="1975042"/>
    <lineage>
        <taxon>Bacteria</taxon>
        <taxon>Candidatus Vogeliibacteriota</taxon>
    </lineage>
</organism>
<dbReference type="PANTHER" id="PTHR30446:SF0">
    <property type="entry name" value="RECOMBINATION PROTEIN RECR"/>
    <property type="match status" value="1"/>
</dbReference>
<comment type="similarity">
    <text evidence="7">Belongs to the RecR family.</text>
</comment>
<reference evidence="9 10" key="1">
    <citation type="submission" date="2017-09" db="EMBL/GenBank/DDBJ databases">
        <title>Depth-based differentiation of microbial function through sediment-hosted aquifers and enrichment of novel symbionts in the deep terrestrial subsurface.</title>
        <authorList>
            <person name="Probst A.J."/>
            <person name="Ladd B."/>
            <person name="Jarett J.K."/>
            <person name="Geller-Mcgrath D.E."/>
            <person name="Sieber C.M."/>
            <person name="Emerson J.B."/>
            <person name="Anantharaman K."/>
            <person name="Thomas B.C."/>
            <person name="Malmstrom R."/>
            <person name="Stieglmeier M."/>
            <person name="Klingl A."/>
            <person name="Woyke T."/>
            <person name="Ryan C.M."/>
            <person name="Banfield J.F."/>
        </authorList>
    </citation>
    <scope>NUCLEOTIDE SEQUENCE [LARGE SCALE GENOMIC DNA]</scope>
    <source>
        <strain evidence="9">CG10_big_fil_rev_8_21_14_0_10_45_14</strain>
    </source>
</reference>
<dbReference type="SUPFAM" id="SSF111304">
    <property type="entry name" value="Recombination protein RecR"/>
    <property type="match status" value="1"/>
</dbReference>
<evidence type="ECO:0000256" key="1">
    <source>
        <dbReference type="ARBA" id="ARBA00022723"/>
    </source>
</evidence>
<evidence type="ECO:0000256" key="2">
    <source>
        <dbReference type="ARBA" id="ARBA00022763"/>
    </source>
</evidence>
<comment type="function">
    <text evidence="7">May play a role in DNA repair. It seems to be involved in an RecBC-independent recombinational process of DNA repair. It may act with RecF and RecO.</text>
</comment>
<dbReference type="EMBL" id="PCYL01000032">
    <property type="protein sequence ID" value="PIR46669.1"/>
    <property type="molecule type" value="Genomic_DNA"/>
</dbReference>
<evidence type="ECO:0000256" key="3">
    <source>
        <dbReference type="ARBA" id="ARBA00022771"/>
    </source>
</evidence>
<dbReference type="Gene3D" id="1.10.8.420">
    <property type="entry name" value="RecR Domain 1"/>
    <property type="match status" value="1"/>
</dbReference>
<keyword evidence="3 7" id="KW-0863">Zinc-finger</keyword>
<dbReference type="AlphaFoldDB" id="A0A2H0RJE8"/>
<keyword evidence="5 7" id="KW-0233">DNA recombination</keyword>
<evidence type="ECO:0000313" key="9">
    <source>
        <dbReference type="EMBL" id="PIR46669.1"/>
    </source>
</evidence>
<evidence type="ECO:0000256" key="4">
    <source>
        <dbReference type="ARBA" id="ARBA00022833"/>
    </source>
</evidence>
<accession>A0A2H0RJE8</accession>
<gene>
    <name evidence="7" type="primary">recR</name>
    <name evidence="9" type="ORF">COV07_02935</name>
</gene>
<evidence type="ECO:0000313" key="10">
    <source>
        <dbReference type="Proteomes" id="UP000230833"/>
    </source>
</evidence>
<keyword evidence="1 7" id="KW-0479">Metal-binding</keyword>
<dbReference type="Proteomes" id="UP000230833">
    <property type="component" value="Unassembled WGS sequence"/>
</dbReference>
<evidence type="ECO:0000256" key="6">
    <source>
        <dbReference type="ARBA" id="ARBA00023204"/>
    </source>
</evidence>
<dbReference type="GO" id="GO:0006281">
    <property type="term" value="P:DNA repair"/>
    <property type="evidence" value="ECO:0007669"/>
    <property type="project" value="UniProtKB-UniRule"/>
</dbReference>
<dbReference type="PANTHER" id="PTHR30446">
    <property type="entry name" value="RECOMBINATION PROTEIN RECR"/>
    <property type="match status" value="1"/>
</dbReference>
<dbReference type="HAMAP" id="MF_00017">
    <property type="entry name" value="RecR"/>
    <property type="match status" value="1"/>
</dbReference>
<comment type="caution">
    <text evidence="9">The sequence shown here is derived from an EMBL/GenBank/DDBJ whole genome shotgun (WGS) entry which is preliminary data.</text>
</comment>
<dbReference type="GO" id="GO:0003677">
    <property type="term" value="F:DNA binding"/>
    <property type="evidence" value="ECO:0007669"/>
    <property type="project" value="UniProtKB-UniRule"/>
</dbReference>
<protein>
    <recommendedName>
        <fullName evidence="7">Recombination protein RecR</fullName>
    </recommendedName>
</protein>
<dbReference type="InterPro" id="IPR006171">
    <property type="entry name" value="TOPRIM_dom"/>
</dbReference>
<dbReference type="PROSITE" id="PS50880">
    <property type="entry name" value="TOPRIM"/>
    <property type="match status" value="1"/>
</dbReference>
<dbReference type="InterPro" id="IPR000093">
    <property type="entry name" value="DNA_Rcmb_RecR"/>
</dbReference>
<dbReference type="GO" id="GO:0008270">
    <property type="term" value="F:zinc ion binding"/>
    <property type="evidence" value="ECO:0007669"/>
    <property type="project" value="UniProtKB-KW"/>
</dbReference>
<sequence length="195" mass="22388">MNMDTIEKLTKLFAKFPGIGPRQARRFVYMLLRDGGAMARELSMLADELPKCVYLCKECFRYHTERNCKYCDDHTRRRESLLVVANDADLESVERSGVWHGMYFVLGGTVPLLEREPENRVRLRELRERLTRDKPREIVLAFAANQEGDHTVDYLRELLDTNGVSVSVLGRGLSTGSELEYADVSTIKSALENRK</sequence>
<dbReference type="GO" id="GO:0006310">
    <property type="term" value="P:DNA recombination"/>
    <property type="evidence" value="ECO:0007669"/>
    <property type="project" value="UniProtKB-UniRule"/>
</dbReference>
<keyword evidence="6 7" id="KW-0234">DNA repair</keyword>
<keyword evidence="4 7" id="KW-0862">Zinc</keyword>
<dbReference type="InterPro" id="IPR023627">
    <property type="entry name" value="Rcmb_RecR"/>
</dbReference>
<feature type="domain" description="Toprim" evidence="8">
    <location>
        <begin position="79"/>
        <end position="174"/>
    </location>
</feature>
<dbReference type="Gene3D" id="3.40.1360.10">
    <property type="match status" value="1"/>
</dbReference>
<dbReference type="Pfam" id="PF21175">
    <property type="entry name" value="RecR_C"/>
    <property type="match status" value="1"/>
</dbReference>
<evidence type="ECO:0000256" key="7">
    <source>
        <dbReference type="HAMAP-Rule" id="MF_00017"/>
    </source>
</evidence>
<name>A0A2H0RJE8_9BACT</name>
<evidence type="ECO:0000256" key="5">
    <source>
        <dbReference type="ARBA" id="ARBA00023172"/>
    </source>
</evidence>
<feature type="zinc finger region" description="C4-type" evidence="7">
    <location>
        <begin position="56"/>
        <end position="71"/>
    </location>
</feature>
<dbReference type="Pfam" id="PF13662">
    <property type="entry name" value="Toprim_4"/>
    <property type="match status" value="1"/>
</dbReference>